<dbReference type="SUPFAM" id="SSF53474">
    <property type="entry name" value="alpha/beta-Hydrolases"/>
    <property type="match status" value="1"/>
</dbReference>
<name>A0A3A8KVP6_9BACT</name>
<keyword evidence="4" id="KW-0378">Hydrolase</keyword>
<reference evidence="5" key="1">
    <citation type="submission" date="2018-09" db="EMBL/GenBank/DDBJ databases">
        <authorList>
            <person name="Livingstone P.G."/>
            <person name="Whitworth D.E."/>
        </authorList>
    </citation>
    <scope>NUCLEOTIDE SEQUENCE [LARGE SCALE GENOMIC DNA]</scope>
    <source>
        <strain evidence="5">CA043D</strain>
    </source>
</reference>
<dbReference type="Pfam" id="PF12146">
    <property type="entry name" value="Hydrolase_4"/>
    <property type="match status" value="1"/>
</dbReference>
<dbReference type="InterPro" id="IPR000073">
    <property type="entry name" value="AB_hydrolase_1"/>
</dbReference>
<evidence type="ECO:0000256" key="1">
    <source>
        <dbReference type="SAM" id="Phobius"/>
    </source>
</evidence>
<organism evidence="4 5">
    <name type="scientific">Corallococcus carmarthensis</name>
    <dbReference type="NCBI Taxonomy" id="2316728"/>
    <lineage>
        <taxon>Bacteria</taxon>
        <taxon>Pseudomonadati</taxon>
        <taxon>Myxococcota</taxon>
        <taxon>Myxococcia</taxon>
        <taxon>Myxococcales</taxon>
        <taxon>Cystobacterineae</taxon>
        <taxon>Myxococcaceae</taxon>
        <taxon>Corallococcus</taxon>
    </lineage>
</organism>
<proteinExistence type="predicted"/>
<dbReference type="EMBL" id="RAWE01000013">
    <property type="protein sequence ID" value="RKH06084.1"/>
    <property type="molecule type" value="Genomic_DNA"/>
</dbReference>
<accession>A0A3A8KVP6</accession>
<dbReference type="RefSeq" id="WP_120601582.1">
    <property type="nucleotide sequence ID" value="NZ_JABFJX010000030.1"/>
</dbReference>
<feature type="domain" description="AB hydrolase-1" evidence="2">
    <location>
        <begin position="194"/>
        <end position="253"/>
    </location>
</feature>
<dbReference type="Proteomes" id="UP000268313">
    <property type="component" value="Unassembled WGS sequence"/>
</dbReference>
<keyword evidence="1" id="KW-0472">Membrane</keyword>
<dbReference type="AlphaFoldDB" id="A0A3A8KVP6"/>
<gene>
    <name evidence="4" type="ORF">D7X32_06270</name>
</gene>
<dbReference type="Gene3D" id="3.40.50.1820">
    <property type="entry name" value="alpha/beta hydrolase"/>
    <property type="match status" value="1"/>
</dbReference>
<keyword evidence="5" id="KW-1185">Reference proteome</keyword>
<feature type="transmembrane region" description="Helical" evidence="1">
    <location>
        <begin position="7"/>
        <end position="29"/>
    </location>
</feature>
<dbReference type="OrthoDB" id="9777090at2"/>
<dbReference type="InterPro" id="IPR022742">
    <property type="entry name" value="Hydrolase_4"/>
</dbReference>
<evidence type="ECO:0000259" key="2">
    <source>
        <dbReference type="Pfam" id="PF00561"/>
    </source>
</evidence>
<comment type="caution">
    <text evidence="4">The sequence shown here is derived from an EMBL/GenBank/DDBJ whole genome shotgun (WGS) entry which is preliminary data.</text>
</comment>
<keyword evidence="1" id="KW-1133">Transmembrane helix</keyword>
<feature type="domain" description="Serine aminopeptidase S33" evidence="3">
    <location>
        <begin position="75"/>
        <end position="179"/>
    </location>
</feature>
<evidence type="ECO:0000313" key="4">
    <source>
        <dbReference type="EMBL" id="RKH06084.1"/>
    </source>
</evidence>
<keyword evidence="1" id="KW-0812">Transmembrane</keyword>
<evidence type="ECO:0000313" key="5">
    <source>
        <dbReference type="Proteomes" id="UP000268313"/>
    </source>
</evidence>
<dbReference type="GO" id="GO:0016787">
    <property type="term" value="F:hydrolase activity"/>
    <property type="evidence" value="ECO:0007669"/>
    <property type="project" value="UniProtKB-KW"/>
</dbReference>
<evidence type="ECO:0000259" key="3">
    <source>
        <dbReference type="Pfam" id="PF12146"/>
    </source>
</evidence>
<sequence>MQRLRRLLMAFFVIVGMLYLALCAVLFAAQRSLIYPAPHTAPETLRDQPGFGVVPLATGLDVDRFYLPAPPGAPTVVHFHGNGEQLLWQQGMGQALGDAGLGFLAVEYPGYGASPGSPSESGLYAAAEAALQFLRDQGVKPEDIVLSGRSLGTGVAVEMARRGYGARMVLVSPYTSMVAMGQRTVPFLPAALLMRDRYQSLDKAPHIPIPVLIIHGEQDEVVPVDMGRTLGQRFPHARVVTVPGAGHNDVLERDGQQEFARLATFALDGT</sequence>
<dbReference type="InterPro" id="IPR029058">
    <property type="entry name" value="AB_hydrolase_fold"/>
</dbReference>
<protein>
    <submittedName>
        <fullName evidence="4">Alpha/beta hydrolase</fullName>
    </submittedName>
</protein>
<dbReference type="PANTHER" id="PTHR12277">
    <property type="entry name" value="ALPHA/BETA HYDROLASE DOMAIN-CONTAINING PROTEIN"/>
    <property type="match status" value="1"/>
</dbReference>
<dbReference type="Pfam" id="PF00561">
    <property type="entry name" value="Abhydrolase_1"/>
    <property type="match status" value="1"/>
</dbReference>
<dbReference type="PANTHER" id="PTHR12277:SF79">
    <property type="entry name" value="XAA-PRO DIPEPTIDYL-PEPTIDASE-RELATED"/>
    <property type="match status" value="1"/>
</dbReference>